<sequence>MAYVVDVAPNQSQASSSKPSLSIVTIDEAHPFDLDAYIAGYSGRVAIDRLLHIMTHAPQLAQHALTRGLELLTLPGQNDPALYQMLLSAYDAAQAQAQTPLPALEEIVTDQTPYIQWAEEITARNNAERTRLEVELKTYTNNMIKESIRLAHRELGTFHRSSGNFEAALRHHTKSREFCATSQHMLDMCLSVLELLLEQRNFAHIPTYLFKAESALDALIAAPAPAAPSASTASASTPAISKKSDTIRAIEAKLALCNALSQLSNGAYSKAAQSFANGAPGDWSGVIVSGGDIGVYGTLCALATMGRAELKRRLSEDGSMGEGEGMKELLEAWMASRFKGVLDILDRLSTRHLLDPLLAPHIFNLTSHIRSRALVLYFQPFATIRLERMSAAFGWSVEHTEKEVVALIQRGEIKGRVDSQNKILKARSSDPRAELYAHALQAGAEMQSATRKLLLRMKLQQAELVVRKTSTNSGGGSGASGPVLPDFVDV</sequence>
<proteinExistence type="predicted"/>
<name>A0ACB8RAV3_9AGAM</name>
<evidence type="ECO:0000313" key="2">
    <source>
        <dbReference type="Proteomes" id="UP000814033"/>
    </source>
</evidence>
<reference evidence="1" key="1">
    <citation type="submission" date="2021-02" db="EMBL/GenBank/DDBJ databases">
        <authorList>
            <consortium name="DOE Joint Genome Institute"/>
            <person name="Ahrendt S."/>
            <person name="Looney B.P."/>
            <person name="Miyauchi S."/>
            <person name="Morin E."/>
            <person name="Drula E."/>
            <person name="Courty P.E."/>
            <person name="Chicoki N."/>
            <person name="Fauchery L."/>
            <person name="Kohler A."/>
            <person name="Kuo A."/>
            <person name="Labutti K."/>
            <person name="Pangilinan J."/>
            <person name="Lipzen A."/>
            <person name="Riley R."/>
            <person name="Andreopoulos W."/>
            <person name="He G."/>
            <person name="Johnson J."/>
            <person name="Barry K.W."/>
            <person name="Grigoriev I.V."/>
            <person name="Nagy L."/>
            <person name="Hibbett D."/>
            <person name="Henrissat B."/>
            <person name="Matheny P.B."/>
            <person name="Labbe J."/>
            <person name="Martin F."/>
        </authorList>
    </citation>
    <scope>NUCLEOTIDE SEQUENCE</scope>
    <source>
        <strain evidence="1">FP105234-sp</strain>
    </source>
</reference>
<keyword evidence="2" id="KW-1185">Reference proteome</keyword>
<comment type="caution">
    <text evidence="1">The sequence shown here is derived from an EMBL/GenBank/DDBJ whole genome shotgun (WGS) entry which is preliminary data.</text>
</comment>
<dbReference type="Proteomes" id="UP000814033">
    <property type="component" value="Unassembled WGS sequence"/>
</dbReference>
<dbReference type="EMBL" id="MU276134">
    <property type="protein sequence ID" value="KAI0041260.1"/>
    <property type="molecule type" value="Genomic_DNA"/>
</dbReference>
<accession>A0ACB8RAV3</accession>
<reference evidence="1" key="2">
    <citation type="journal article" date="2022" name="New Phytol.">
        <title>Evolutionary transition to the ectomycorrhizal habit in the genomes of a hyperdiverse lineage of mushroom-forming fungi.</title>
        <authorList>
            <person name="Looney B."/>
            <person name="Miyauchi S."/>
            <person name="Morin E."/>
            <person name="Drula E."/>
            <person name="Courty P.E."/>
            <person name="Kohler A."/>
            <person name="Kuo A."/>
            <person name="LaButti K."/>
            <person name="Pangilinan J."/>
            <person name="Lipzen A."/>
            <person name="Riley R."/>
            <person name="Andreopoulos W."/>
            <person name="He G."/>
            <person name="Johnson J."/>
            <person name="Nolan M."/>
            <person name="Tritt A."/>
            <person name="Barry K.W."/>
            <person name="Grigoriev I.V."/>
            <person name="Nagy L.G."/>
            <person name="Hibbett D."/>
            <person name="Henrissat B."/>
            <person name="Matheny P.B."/>
            <person name="Labbe J."/>
            <person name="Martin F.M."/>
        </authorList>
    </citation>
    <scope>NUCLEOTIDE SEQUENCE</scope>
    <source>
        <strain evidence="1">FP105234-sp</strain>
    </source>
</reference>
<evidence type="ECO:0000313" key="1">
    <source>
        <dbReference type="EMBL" id="KAI0041260.1"/>
    </source>
</evidence>
<organism evidence="1 2">
    <name type="scientific">Auriscalpium vulgare</name>
    <dbReference type="NCBI Taxonomy" id="40419"/>
    <lineage>
        <taxon>Eukaryota</taxon>
        <taxon>Fungi</taxon>
        <taxon>Dikarya</taxon>
        <taxon>Basidiomycota</taxon>
        <taxon>Agaricomycotina</taxon>
        <taxon>Agaricomycetes</taxon>
        <taxon>Russulales</taxon>
        <taxon>Auriscalpiaceae</taxon>
        <taxon>Auriscalpium</taxon>
    </lineage>
</organism>
<gene>
    <name evidence="1" type="ORF">FA95DRAFT_1501753</name>
</gene>
<protein>
    <submittedName>
        <fullName evidence="1">Uncharacterized protein</fullName>
    </submittedName>
</protein>